<feature type="signal peptide" evidence="6">
    <location>
        <begin position="1"/>
        <end position="38"/>
    </location>
</feature>
<dbReference type="Proteomes" id="UP000730482">
    <property type="component" value="Unassembled WGS sequence"/>
</dbReference>
<evidence type="ECO:0000256" key="5">
    <source>
        <dbReference type="SAM" id="Phobius"/>
    </source>
</evidence>
<comment type="caution">
    <text evidence="8">The sequence shown here is derived from an EMBL/GenBank/DDBJ whole genome shotgun (WGS) entry which is preliminary data.</text>
</comment>
<dbReference type="InterPro" id="IPR033764">
    <property type="entry name" value="Sdr_B"/>
</dbReference>
<feature type="compositionally biased region" description="Low complexity" evidence="4">
    <location>
        <begin position="786"/>
        <end position="823"/>
    </location>
</feature>
<dbReference type="EMBL" id="JAAFYZ010000015">
    <property type="protein sequence ID" value="MBS2546572.1"/>
    <property type="molecule type" value="Genomic_DNA"/>
</dbReference>
<dbReference type="Gene3D" id="2.60.40.10">
    <property type="entry name" value="Immunoglobulins"/>
    <property type="match status" value="1"/>
</dbReference>
<feature type="transmembrane region" description="Helical" evidence="5">
    <location>
        <begin position="838"/>
        <end position="856"/>
    </location>
</feature>
<evidence type="ECO:0000256" key="4">
    <source>
        <dbReference type="SAM" id="MobiDB-lite"/>
    </source>
</evidence>
<protein>
    <recommendedName>
        <fullName evidence="7">SD-repeat containing protein B domain-containing protein</fullName>
    </recommendedName>
</protein>
<organism evidence="8 9">
    <name type="scientific">Catenulispora pinistramenti</name>
    <dbReference type="NCBI Taxonomy" id="2705254"/>
    <lineage>
        <taxon>Bacteria</taxon>
        <taxon>Bacillati</taxon>
        <taxon>Actinomycetota</taxon>
        <taxon>Actinomycetes</taxon>
        <taxon>Catenulisporales</taxon>
        <taxon>Catenulisporaceae</taxon>
        <taxon>Catenulispora</taxon>
    </lineage>
</organism>
<gene>
    <name evidence="8" type="ORF">KGQ19_06805</name>
</gene>
<feature type="compositionally biased region" description="Pro residues" evidence="4">
    <location>
        <begin position="773"/>
        <end position="785"/>
    </location>
</feature>
<keyword evidence="3 6" id="KW-0732">Signal</keyword>
<dbReference type="Pfam" id="PF17210">
    <property type="entry name" value="SdrD_B"/>
    <property type="match status" value="1"/>
</dbReference>
<evidence type="ECO:0000313" key="8">
    <source>
        <dbReference type="EMBL" id="MBS2546572.1"/>
    </source>
</evidence>
<feature type="domain" description="SD-repeat containing protein B" evidence="7">
    <location>
        <begin position="631"/>
        <end position="744"/>
    </location>
</feature>
<keyword evidence="9" id="KW-1185">Reference proteome</keyword>
<dbReference type="InterPro" id="IPR013783">
    <property type="entry name" value="Ig-like_fold"/>
</dbReference>
<evidence type="ECO:0000256" key="1">
    <source>
        <dbReference type="ARBA" id="ARBA00004613"/>
    </source>
</evidence>
<sequence>MSEAGRKRVRPAAQGVGRLARVGLATALAVGGATGAMASGAPAASADSSDGSVTVQVLRDFFGTGVINATMDTPQQGMSVDVADAAGHHVIGITDATGKFVVPASTDLVGGQYRVDVTVPQSLNYLRAAPASTQTNHFDSFTTFVDVTEGKKASVITGVWNPADYTTSDHKYYVPVQTPAVTTSGAPSDPDGHALVAVDPAARDTCKPPTNCPTTLNTQSEVGTTWGLAYDKYQSRIFQSAFAKRYTVYGPDGGGAIYTTPTDGSSAPQLFARVPDAAPTGHGLLVDMRKDPAFVDVPGKESVGGVALSEDGKTLYAVNLNTRSLVSFDATGKTASAPLATVSIPDPGCAADSDWRPFAVSAHDGKLYIGGVCDAESTQQRSDLKAVVYTYDGSSFSKVLTQGLDYQRGQVINGVSTAHSDHWNPWNTSLSTWDQRFGYSNVYIDPQPELASLAFTRDGSMILGFRDRFMDVIGAGGLDPRPGNNTPEQGMSGGAIDMACSAPNGYDWEGTGDCPNNATYANDGHKPAGVVQYFPGDFFDPNHTGQGEHEDASQGSVAYVPQQEWVVSTELDPALQVSSDGLGYYDVKTGVGPGQNDPANGYQFIGPNDNAFGKAGGLGDIAYTAANAPIQIGNYVWFDGDHNGIQDPHSTNEVPLYDATVNLLDANGKQVATTTTDKAGEYYFGGVGAAYQLTPGAKYTVEFDVCTAKTDNVPSRPAATDLRFTLPLAGNDRAHDSNVVPPTTGQLCDGFAPVTAPANPGGVDHTIDAGVYIPPPVPPSSPPPSTSSSSSSSAPPTTSPSSTRSTIPTTPSTTPTTPTESSSGTLAKTGVSDALPEVITISVLLLCAGAAIAWGSRHRQVGRH</sequence>
<feature type="chain" id="PRO_5046662171" description="SD-repeat containing protein B domain-containing protein" evidence="6">
    <location>
        <begin position="39"/>
        <end position="864"/>
    </location>
</feature>
<feature type="region of interest" description="Disordered" evidence="4">
    <location>
        <begin position="759"/>
        <end position="827"/>
    </location>
</feature>
<accession>A0ABS5KJL2</accession>
<proteinExistence type="predicted"/>
<evidence type="ECO:0000256" key="2">
    <source>
        <dbReference type="ARBA" id="ARBA00022525"/>
    </source>
</evidence>
<evidence type="ECO:0000256" key="3">
    <source>
        <dbReference type="ARBA" id="ARBA00022729"/>
    </source>
</evidence>
<evidence type="ECO:0000256" key="6">
    <source>
        <dbReference type="SAM" id="SignalP"/>
    </source>
</evidence>
<keyword evidence="2" id="KW-0964">Secreted</keyword>
<evidence type="ECO:0000259" key="7">
    <source>
        <dbReference type="Pfam" id="PF17210"/>
    </source>
</evidence>
<dbReference type="SUPFAM" id="SSF117074">
    <property type="entry name" value="Hypothetical protein PA1324"/>
    <property type="match status" value="1"/>
</dbReference>
<name>A0ABS5KJL2_9ACTN</name>
<dbReference type="SUPFAM" id="SSF63825">
    <property type="entry name" value="YWTD domain"/>
    <property type="match status" value="1"/>
</dbReference>
<evidence type="ECO:0000313" key="9">
    <source>
        <dbReference type="Proteomes" id="UP000730482"/>
    </source>
</evidence>
<comment type="subcellular location">
    <subcellularLocation>
        <location evidence="1">Secreted</location>
    </subcellularLocation>
</comment>
<reference evidence="8 9" key="1">
    <citation type="submission" date="2020-02" db="EMBL/GenBank/DDBJ databases">
        <title>Acidophilic actinobacteria isolated from forest soil.</title>
        <authorList>
            <person name="Golinska P."/>
        </authorList>
    </citation>
    <scope>NUCLEOTIDE SEQUENCE [LARGE SCALE GENOMIC DNA]</scope>
    <source>
        <strain evidence="8 9">NL8</strain>
    </source>
</reference>
<keyword evidence="5" id="KW-0472">Membrane</keyword>
<keyword evidence="5" id="KW-0812">Transmembrane</keyword>
<keyword evidence="5" id="KW-1133">Transmembrane helix</keyword>